<protein>
    <submittedName>
        <fullName evidence="2">Uncharacterized protein</fullName>
    </submittedName>
</protein>
<proteinExistence type="predicted"/>
<dbReference type="AlphaFoldDB" id="A0AAX4JFL7"/>
<sequence>MQEDNLIDDKLFKTIKEIGNIIAEKDVITDDDTGIREKRIDLFYILGEMVTLYRDALKIYSEKITEKVIKTAALYTDLSYINIYEYEKGLIEKKKLIIKECDIDASEQKKNMEELKGRLKKKINKS</sequence>
<dbReference type="GeneID" id="90542435"/>
<organism evidence="2 3">
    <name type="scientific">Vairimorpha necatrix</name>
    <dbReference type="NCBI Taxonomy" id="6039"/>
    <lineage>
        <taxon>Eukaryota</taxon>
        <taxon>Fungi</taxon>
        <taxon>Fungi incertae sedis</taxon>
        <taxon>Microsporidia</taxon>
        <taxon>Nosematidae</taxon>
        <taxon>Vairimorpha</taxon>
    </lineage>
</organism>
<keyword evidence="3" id="KW-1185">Reference proteome</keyword>
<gene>
    <name evidence="2" type="ORF">VNE69_09156</name>
</gene>
<reference evidence="2" key="1">
    <citation type="journal article" date="2024" name="BMC Genomics">
        <title>Functional annotation of a divergent genome using sequence and structure-based similarity.</title>
        <authorList>
            <person name="Svedberg D."/>
            <person name="Winiger R.R."/>
            <person name="Berg A."/>
            <person name="Sharma H."/>
            <person name="Tellgren-Roth C."/>
            <person name="Debrunner-Vossbrinck B.A."/>
            <person name="Vossbrinck C.R."/>
            <person name="Barandun J."/>
        </authorList>
    </citation>
    <scope>NUCLEOTIDE SEQUENCE</scope>
    <source>
        <strain evidence="2">Illinois isolate</strain>
    </source>
</reference>
<evidence type="ECO:0000313" key="2">
    <source>
        <dbReference type="EMBL" id="WUR04603.1"/>
    </source>
</evidence>
<evidence type="ECO:0000256" key="1">
    <source>
        <dbReference type="SAM" id="Coils"/>
    </source>
</evidence>
<name>A0AAX4JFL7_9MICR</name>
<dbReference type="Proteomes" id="UP001334084">
    <property type="component" value="Chromosome 9"/>
</dbReference>
<feature type="coiled-coil region" evidence="1">
    <location>
        <begin position="98"/>
        <end position="125"/>
    </location>
</feature>
<accession>A0AAX4JFL7</accession>
<dbReference type="EMBL" id="CP142734">
    <property type="protein sequence ID" value="WUR04603.1"/>
    <property type="molecule type" value="Genomic_DNA"/>
</dbReference>
<keyword evidence="1" id="KW-0175">Coiled coil</keyword>
<dbReference type="KEGG" id="vnx:VNE69_09156"/>
<evidence type="ECO:0000313" key="3">
    <source>
        <dbReference type="Proteomes" id="UP001334084"/>
    </source>
</evidence>
<dbReference type="RefSeq" id="XP_065330748.1">
    <property type="nucleotide sequence ID" value="XM_065474676.1"/>
</dbReference>